<evidence type="ECO:0000313" key="4">
    <source>
        <dbReference type="EMBL" id="GAA4787109.1"/>
    </source>
</evidence>
<dbReference type="InterPro" id="IPR052916">
    <property type="entry name" value="Type-I_RE_MTase_Subunit"/>
</dbReference>
<feature type="region of interest" description="Disordered" evidence="2">
    <location>
        <begin position="315"/>
        <end position="335"/>
    </location>
</feature>
<dbReference type="EMBL" id="BAABIG010000008">
    <property type="protein sequence ID" value="GAA4787109.1"/>
    <property type="molecule type" value="Genomic_DNA"/>
</dbReference>
<accession>A0ABP9AX00</accession>
<dbReference type="PANTHER" id="PTHR42998">
    <property type="entry name" value="TYPE I RESTRICTION ENZYME HINDVIIP M PROTEIN-RELATED"/>
    <property type="match status" value="1"/>
</dbReference>
<dbReference type="InterPro" id="IPR003356">
    <property type="entry name" value="DNA_methylase_A-5"/>
</dbReference>
<proteinExistence type="predicted"/>
<dbReference type="Proteomes" id="UP001501265">
    <property type="component" value="Unassembled WGS sequence"/>
</dbReference>
<feature type="domain" description="DNA methylase adenine-specific" evidence="3">
    <location>
        <begin position="209"/>
        <end position="522"/>
    </location>
</feature>
<feature type="compositionally biased region" description="Polar residues" evidence="2">
    <location>
        <begin position="315"/>
        <end position="331"/>
    </location>
</feature>
<dbReference type="Gene3D" id="3.40.50.150">
    <property type="entry name" value="Vaccinia Virus protein VP39"/>
    <property type="match status" value="1"/>
</dbReference>
<dbReference type="Pfam" id="PF02384">
    <property type="entry name" value="N6_Mtase"/>
    <property type="match status" value="1"/>
</dbReference>
<sequence length="564" mass="60788">MSEFEGVFLTRTDIARSAGVQRPAVTNWERRHADFPAPADRPAQAPTDVEVFSAADVLAWLDLRTVPANARRSEEPEGTTYGDRVRATLGGTGPRLLLKAVDRLLDVEAERFRGELSPADYITLLLSLLYVRACLPDAWQRIREEAKGGFPHTGALVARLLADVVDGGLGATHKAPLAALSRDLRDAPLTDTVRQLDATGPVDLREHAAAYERLLARYSDLVGKTAGDFFTPRAAVDVIARFVSEDGHDVRHVHDPYVRAGELLAASWDAVSESRRQGRGRGRVEASGAGVGEHPLALAGMNLALHGVSDVALRTGSTAPSNATGPGQEQNGGYDRVVTNPPFNAKLTGPTDDSRWRYGPPPRHNANFAWLQYAVTSLKPGGRAAVIMPDIAAFSANPKEQRIRAAMVEDGAVEALIALPPQLFTSTGISVMVWLLRYPTGGCDEVLFIDAGRLGTPVSRVRQELAPQDSQRVLAEYRRWLADRAEGRSFSGAEGLSEAASLDRIRDQGHLLSPALYVPASRADGPVPGDITVLAAQAARLADARTRARDADAAVERVLERYGL</sequence>
<keyword evidence="1" id="KW-0680">Restriction system</keyword>
<evidence type="ECO:0000256" key="2">
    <source>
        <dbReference type="SAM" id="MobiDB-lite"/>
    </source>
</evidence>
<evidence type="ECO:0000259" key="3">
    <source>
        <dbReference type="Pfam" id="PF02384"/>
    </source>
</evidence>
<dbReference type="PANTHER" id="PTHR42998:SF1">
    <property type="entry name" value="TYPE I RESTRICTION ENZYME HINDI METHYLASE SUBUNIT"/>
    <property type="match status" value="1"/>
</dbReference>
<dbReference type="PROSITE" id="PS00092">
    <property type="entry name" value="N6_MTASE"/>
    <property type="match status" value="1"/>
</dbReference>
<dbReference type="RefSeq" id="WP_345617578.1">
    <property type="nucleotide sequence ID" value="NZ_BAABIG010000008.1"/>
</dbReference>
<protein>
    <recommendedName>
        <fullName evidence="3">DNA methylase adenine-specific domain-containing protein</fullName>
    </recommendedName>
</protein>
<evidence type="ECO:0000313" key="5">
    <source>
        <dbReference type="Proteomes" id="UP001501265"/>
    </source>
</evidence>
<gene>
    <name evidence="4" type="ORF">GCM10023220_09130</name>
</gene>
<keyword evidence="5" id="KW-1185">Reference proteome</keyword>
<dbReference type="SUPFAM" id="SSF53335">
    <property type="entry name" value="S-adenosyl-L-methionine-dependent methyltransferases"/>
    <property type="match status" value="1"/>
</dbReference>
<dbReference type="InterPro" id="IPR002052">
    <property type="entry name" value="DNA_methylase_N6_adenine_CS"/>
</dbReference>
<dbReference type="PRINTS" id="PR00507">
    <property type="entry name" value="N12N6MTFRASE"/>
</dbReference>
<evidence type="ECO:0000256" key="1">
    <source>
        <dbReference type="ARBA" id="ARBA00022747"/>
    </source>
</evidence>
<reference evidence="5" key="1">
    <citation type="journal article" date="2019" name="Int. J. Syst. Evol. Microbiol.">
        <title>The Global Catalogue of Microorganisms (GCM) 10K type strain sequencing project: providing services to taxonomists for standard genome sequencing and annotation.</title>
        <authorList>
            <consortium name="The Broad Institute Genomics Platform"/>
            <consortium name="The Broad Institute Genome Sequencing Center for Infectious Disease"/>
            <person name="Wu L."/>
            <person name="Ma J."/>
        </authorList>
    </citation>
    <scope>NUCLEOTIDE SEQUENCE [LARGE SCALE GENOMIC DNA]</scope>
    <source>
        <strain evidence="5">JCM 18081</strain>
    </source>
</reference>
<organism evidence="4 5">
    <name type="scientific">Streptomyces ziwulingensis</name>
    <dbReference type="NCBI Taxonomy" id="1045501"/>
    <lineage>
        <taxon>Bacteria</taxon>
        <taxon>Bacillati</taxon>
        <taxon>Actinomycetota</taxon>
        <taxon>Actinomycetes</taxon>
        <taxon>Kitasatosporales</taxon>
        <taxon>Streptomycetaceae</taxon>
        <taxon>Streptomyces</taxon>
    </lineage>
</organism>
<comment type="caution">
    <text evidence="4">The sequence shown here is derived from an EMBL/GenBank/DDBJ whole genome shotgun (WGS) entry which is preliminary data.</text>
</comment>
<name>A0ABP9AX00_9ACTN</name>
<dbReference type="InterPro" id="IPR029063">
    <property type="entry name" value="SAM-dependent_MTases_sf"/>
</dbReference>